<keyword evidence="3" id="KW-1185">Reference proteome</keyword>
<dbReference type="RefSeq" id="WP_092213222.1">
    <property type="nucleotide sequence ID" value="NZ_FMUX01000017.1"/>
</dbReference>
<evidence type="ECO:0000256" key="1">
    <source>
        <dbReference type="SAM" id="SignalP"/>
    </source>
</evidence>
<accession>A0A1G5I3U7</accession>
<organism evidence="2 3">
    <name type="scientific">Desulfoluna spongiiphila</name>
    <dbReference type="NCBI Taxonomy" id="419481"/>
    <lineage>
        <taxon>Bacteria</taxon>
        <taxon>Pseudomonadati</taxon>
        <taxon>Thermodesulfobacteriota</taxon>
        <taxon>Desulfobacteria</taxon>
        <taxon>Desulfobacterales</taxon>
        <taxon>Desulfolunaceae</taxon>
        <taxon>Desulfoluna</taxon>
    </lineage>
</organism>
<dbReference type="InterPro" id="IPR025500">
    <property type="entry name" value="DUF4390"/>
</dbReference>
<evidence type="ECO:0000313" key="3">
    <source>
        <dbReference type="Proteomes" id="UP000198870"/>
    </source>
</evidence>
<dbReference type="EMBL" id="FMUX01000017">
    <property type="protein sequence ID" value="SCY70320.1"/>
    <property type="molecule type" value="Genomic_DNA"/>
</dbReference>
<keyword evidence="1" id="KW-0732">Signal</keyword>
<dbReference type="AlphaFoldDB" id="A0A1G5I3U7"/>
<feature type="chain" id="PRO_5011780603" description="DUF4390 domain-containing protein" evidence="1">
    <location>
        <begin position="26"/>
        <end position="190"/>
    </location>
</feature>
<feature type="signal peptide" evidence="1">
    <location>
        <begin position="1"/>
        <end position="25"/>
    </location>
</feature>
<name>A0A1G5I3U7_9BACT</name>
<reference evidence="2 3" key="1">
    <citation type="submission" date="2016-10" db="EMBL/GenBank/DDBJ databases">
        <authorList>
            <person name="de Groot N.N."/>
        </authorList>
    </citation>
    <scope>NUCLEOTIDE SEQUENCE [LARGE SCALE GENOMIC DNA]</scope>
    <source>
        <strain evidence="2 3">AA1</strain>
    </source>
</reference>
<sequence>MRSRRTTLAVLVVTLLLLLSTAAGAASQDPRLASLTITNTRDHLLLYTELEGAFVEKVETAVQSGVETTVSYYIDIFEQKRFWFDKRIASIRAEHRVKFDAMKKVYTITRSWAEPESLTTESYEEAKQVMSRLEGLRAAALTDLTRGEAYQIRARARLEEFTLPVYLKFIGLFADLDAFETDWRRAAFVY</sequence>
<protein>
    <recommendedName>
        <fullName evidence="4">DUF4390 domain-containing protein</fullName>
    </recommendedName>
</protein>
<evidence type="ECO:0008006" key="4">
    <source>
        <dbReference type="Google" id="ProtNLM"/>
    </source>
</evidence>
<evidence type="ECO:0000313" key="2">
    <source>
        <dbReference type="EMBL" id="SCY70320.1"/>
    </source>
</evidence>
<dbReference type="OrthoDB" id="5431158at2"/>
<dbReference type="Proteomes" id="UP000198870">
    <property type="component" value="Unassembled WGS sequence"/>
</dbReference>
<dbReference type="Pfam" id="PF14334">
    <property type="entry name" value="DUF4390"/>
    <property type="match status" value="1"/>
</dbReference>
<proteinExistence type="predicted"/>
<gene>
    <name evidence="2" type="ORF">SAMN05216233_11754</name>
</gene>
<dbReference type="STRING" id="419481.SAMN05216233_11754"/>